<accession>A0ABV3Y8N1</accession>
<evidence type="ECO:0000313" key="2">
    <source>
        <dbReference type="Proteomes" id="UP001560267"/>
    </source>
</evidence>
<comment type="caution">
    <text evidence="1">The sequence shown here is derived from an EMBL/GenBank/DDBJ whole genome shotgun (WGS) entry which is preliminary data.</text>
</comment>
<dbReference type="EMBL" id="JBFSHR010000086">
    <property type="protein sequence ID" value="MEX6430799.1"/>
    <property type="molecule type" value="Genomic_DNA"/>
</dbReference>
<protein>
    <submittedName>
        <fullName evidence="1">Uncharacterized protein</fullName>
    </submittedName>
</protein>
<reference evidence="1 2" key="1">
    <citation type="submission" date="2024-07" db="EMBL/GenBank/DDBJ databases">
        <title>Draft Genome Sequence of Ferrimicrobium acidiphilum Strain YE2023, Isolated from a Pulp of Bioleach Reactor.</title>
        <authorList>
            <person name="Elkina Y.A."/>
            <person name="Bulaeva A.G."/>
            <person name="Beletsky A.V."/>
            <person name="Mardanov A.V."/>
        </authorList>
    </citation>
    <scope>NUCLEOTIDE SEQUENCE [LARGE SCALE GENOMIC DNA]</scope>
    <source>
        <strain evidence="1 2">YE2023</strain>
    </source>
</reference>
<gene>
    <name evidence="1" type="ORF">AB6A68_13280</name>
</gene>
<name>A0ABV3Y8N1_9ACTN</name>
<proteinExistence type="predicted"/>
<keyword evidence="2" id="KW-1185">Reference proteome</keyword>
<organism evidence="1 2">
    <name type="scientific">Ferrimicrobium acidiphilum</name>
    <dbReference type="NCBI Taxonomy" id="121039"/>
    <lineage>
        <taxon>Bacteria</taxon>
        <taxon>Bacillati</taxon>
        <taxon>Actinomycetota</taxon>
        <taxon>Acidimicrobiia</taxon>
        <taxon>Acidimicrobiales</taxon>
        <taxon>Acidimicrobiaceae</taxon>
        <taxon>Ferrimicrobium</taxon>
    </lineage>
</organism>
<dbReference type="Proteomes" id="UP001560267">
    <property type="component" value="Unassembled WGS sequence"/>
</dbReference>
<evidence type="ECO:0000313" key="1">
    <source>
        <dbReference type="EMBL" id="MEX6430799.1"/>
    </source>
</evidence>
<dbReference type="RefSeq" id="WP_369084949.1">
    <property type="nucleotide sequence ID" value="NZ_JBFSHR010000086.1"/>
</dbReference>
<sequence length="93" mass="9762">MPTLEAIHRTPLSVSEVAAQSDPILSATLLLTWHRIKTALAATVLDGAAVNLVPPPLSLPKREKIFGAGGILQQLADEKAKSASAKTDEDHAS</sequence>